<proteinExistence type="predicted"/>
<reference evidence="2 3" key="1">
    <citation type="journal article" date="2016" name="Front. Microbiol.">
        <title>Genomic Resource of Rice Seed Associated Bacteria.</title>
        <authorList>
            <person name="Midha S."/>
            <person name="Bansal K."/>
            <person name="Sharma S."/>
            <person name="Kumar N."/>
            <person name="Patil P.P."/>
            <person name="Chaudhry V."/>
            <person name="Patil P.B."/>
        </authorList>
    </citation>
    <scope>NUCLEOTIDE SEQUENCE [LARGE SCALE GENOMIC DNA]</scope>
    <source>
        <strain evidence="2 3">RSA3</strain>
    </source>
</reference>
<keyword evidence="1" id="KW-1133">Transmembrane helix</keyword>
<dbReference type="EMBL" id="LDRV01000058">
    <property type="protein sequence ID" value="KTS11839.1"/>
    <property type="molecule type" value="Genomic_DNA"/>
</dbReference>
<evidence type="ECO:0000313" key="2">
    <source>
        <dbReference type="EMBL" id="KTS11839.1"/>
    </source>
</evidence>
<dbReference type="AlphaFoldDB" id="A0A147F7A6"/>
<accession>A0A147F7A6</accession>
<dbReference type="RefSeq" id="WP_058614175.1">
    <property type="nucleotide sequence ID" value="NZ_LDRV01000058.1"/>
</dbReference>
<dbReference type="PATRIC" id="fig|2033.7.peg.2651"/>
<gene>
    <name evidence="2" type="ORF">RSA3_09525</name>
</gene>
<dbReference type="Proteomes" id="UP000072189">
    <property type="component" value="Unassembled WGS sequence"/>
</dbReference>
<evidence type="ECO:0000256" key="1">
    <source>
        <dbReference type="SAM" id="Phobius"/>
    </source>
</evidence>
<name>A0A147F7A6_MICTE</name>
<feature type="transmembrane region" description="Helical" evidence="1">
    <location>
        <begin position="33"/>
        <end position="58"/>
    </location>
</feature>
<evidence type="ECO:0000313" key="3">
    <source>
        <dbReference type="Proteomes" id="UP000072189"/>
    </source>
</evidence>
<protein>
    <submittedName>
        <fullName evidence="2">Uncharacterized protein</fullName>
    </submittedName>
</protein>
<keyword evidence="1" id="KW-0812">Transmembrane</keyword>
<organism evidence="2 3">
    <name type="scientific">Microbacterium testaceum</name>
    <name type="common">Aureobacterium testaceum</name>
    <name type="synonym">Brevibacterium testaceum</name>
    <dbReference type="NCBI Taxonomy" id="2033"/>
    <lineage>
        <taxon>Bacteria</taxon>
        <taxon>Bacillati</taxon>
        <taxon>Actinomycetota</taxon>
        <taxon>Actinomycetes</taxon>
        <taxon>Micrococcales</taxon>
        <taxon>Microbacteriaceae</taxon>
        <taxon>Microbacterium</taxon>
    </lineage>
</organism>
<sequence>MTRTHRNRLLLVATLVLVGIGFAASPTFANEGLWAGIGLFLLSALAPAAVLGVVAYVWSANDREAAKLTGRAPAQR</sequence>
<comment type="caution">
    <text evidence="2">The sequence shown here is derived from an EMBL/GenBank/DDBJ whole genome shotgun (WGS) entry which is preliminary data.</text>
</comment>
<keyword evidence="1" id="KW-0472">Membrane</keyword>